<comment type="caution">
    <text evidence="2">The sequence shown here is derived from an EMBL/GenBank/DDBJ whole genome shotgun (WGS) entry which is preliminary data.</text>
</comment>
<proteinExistence type="predicted"/>
<dbReference type="OrthoDB" id="2435337at2759"/>
<gene>
    <name evidence="2" type="ORF">Glove_20g26</name>
</gene>
<keyword evidence="1" id="KW-0175">Coiled coil</keyword>
<name>A0A397JVJ2_9GLOM</name>
<protein>
    <submittedName>
        <fullName evidence="2">Uncharacterized protein</fullName>
    </submittedName>
</protein>
<evidence type="ECO:0000313" key="3">
    <source>
        <dbReference type="Proteomes" id="UP000266861"/>
    </source>
</evidence>
<evidence type="ECO:0000256" key="1">
    <source>
        <dbReference type="SAM" id="Coils"/>
    </source>
</evidence>
<feature type="coiled-coil region" evidence="1">
    <location>
        <begin position="87"/>
        <end position="128"/>
    </location>
</feature>
<dbReference type="Proteomes" id="UP000266861">
    <property type="component" value="Unassembled WGS sequence"/>
</dbReference>
<reference evidence="2 3" key="1">
    <citation type="submission" date="2018-08" db="EMBL/GenBank/DDBJ databases">
        <title>Genome and evolution of the arbuscular mycorrhizal fungus Diversispora epigaea (formerly Glomus versiforme) and its bacterial endosymbionts.</title>
        <authorList>
            <person name="Sun X."/>
            <person name="Fei Z."/>
            <person name="Harrison M."/>
        </authorList>
    </citation>
    <scope>NUCLEOTIDE SEQUENCE [LARGE SCALE GENOMIC DNA]</scope>
    <source>
        <strain evidence="2 3">IT104</strain>
    </source>
</reference>
<accession>A0A397JVJ2</accession>
<sequence length="201" mass="23370">MSINNNYTNISAYLKPKAKNLPCLFAKLVEKYSEAGLKSCETNEDNVIASVCLDTDKENIIAPSDHSDVIIELNKTKRLLKLNQLEIQQKSQSIINLNNQIIQMRQQLEGQKIKIKDLKKRLQKAYKNRTKIYNLYDKQCKKNEVFIEQQNLQFANQQERIKTIIEIAKAERESLFDDVKSLIGDNERFSIESLITYTPQE</sequence>
<evidence type="ECO:0000313" key="2">
    <source>
        <dbReference type="EMBL" id="RHZ88893.1"/>
    </source>
</evidence>
<dbReference type="EMBL" id="PQFF01000018">
    <property type="protein sequence ID" value="RHZ88893.1"/>
    <property type="molecule type" value="Genomic_DNA"/>
</dbReference>
<keyword evidence="3" id="KW-1185">Reference proteome</keyword>
<organism evidence="2 3">
    <name type="scientific">Diversispora epigaea</name>
    <dbReference type="NCBI Taxonomy" id="1348612"/>
    <lineage>
        <taxon>Eukaryota</taxon>
        <taxon>Fungi</taxon>
        <taxon>Fungi incertae sedis</taxon>
        <taxon>Mucoromycota</taxon>
        <taxon>Glomeromycotina</taxon>
        <taxon>Glomeromycetes</taxon>
        <taxon>Diversisporales</taxon>
        <taxon>Diversisporaceae</taxon>
        <taxon>Diversispora</taxon>
    </lineage>
</organism>
<dbReference type="AlphaFoldDB" id="A0A397JVJ2"/>